<protein>
    <submittedName>
        <fullName evidence="1">Uncharacterized protein</fullName>
    </submittedName>
</protein>
<keyword evidence="2" id="KW-1185">Reference proteome</keyword>
<evidence type="ECO:0000313" key="1">
    <source>
        <dbReference type="EMBL" id="KAJ9061486.1"/>
    </source>
</evidence>
<accession>A0ACC2SGJ3</accession>
<evidence type="ECO:0000313" key="2">
    <source>
        <dbReference type="Proteomes" id="UP001165960"/>
    </source>
</evidence>
<organism evidence="1 2">
    <name type="scientific">Entomophthora muscae</name>
    <dbReference type="NCBI Taxonomy" id="34485"/>
    <lineage>
        <taxon>Eukaryota</taxon>
        <taxon>Fungi</taxon>
        <taxon>Fungi incertae sedis</taxon>
        <taxon>Zoopagomycota</taxon>
        <taxon>Entomophthoromycotina</taxon>
        <taxon>Entomophthoromycetes</taxon>
        <taxon>Entomophthorales</taxon>
        <taxon>Entomophthoraceae</taxon>
        <taxon>Entomophthora</taxon>
    </lineage>
</organism>
<reference evidence="1" key="1">
    <citation type="submission" date="2022-04" db="EMBL/GenBank/DDBJ databases">
        <title>Genome of the entomopathogenic fungus Entomophthora muscae.</title>
        <authorList>
            <person name="Elya C."/>
            <person name="Lovett B.R."/>
            <person name="Lee E."/>
            <person name="Macias A.M."/>
            <person name="Hajek A.E."/>
            <person name="De Bivort B.L."/>
            <person name="Kasson M.T."/>
            <person name="De Fine Licht H.H."/>
            <person name="Stajich J.E."/>
        </authorList>
    </citation>
    <scope>NUCLEOTIDE SEQUENCE</scope>
    <source>
        <strain evidence="1">Berkeley</strain>
    </source>
</reference>
<comment type="caution">
    <text evidence="1">The sequence shown here is derived from an EMBL/GenBank/DDBJ whole genome shotgun (WGS) entry which is preliminary data.</text>
</comment>
<dbReference type="EMBL" id="QTSX02005064">
    <property type="protein sequence ID" value="KAJ9061486.1"/>
    <property type="molecule type" value="Genomic_DNA"/>
</dbReference>
<gene>
    <name evidence="1" type="ORF">DSO57_1020201</name>
</gene>
<sequence length="114" mass="12749">MQRPSPLKLQLFLHLHLARSLDLEEVFVLPQRRSLEEEQIIFVPTVDLRTTCWLSVPFSSNQALSPTVFVTVHGPLGKVKVLALLDTNADAKFIKKDLADTLGLPLYGSLDVKV</sequence>
<proteinExistence type="predicted"/>
<name>A0ACC2SGJ3_9FUNG</name>
<dbReference type="Proteomes" id="UP001165960">
    <property type="component" value="Unassembled WGS sequence"/>
</dbReference>